<keyword evidence="2" id="KW-1133">Transmembrane helix</keyword>
<evidence type="ECO:0000256" key="1">
    <source>
        <dbReference type="ARBA" id="ARBA00022801"/>
    </source>
</evidence>
<dbReference type="PANTHER" id="PTHR43156">
    <property type="entry name" value="STAGE II SPORULATION PROTEIN E-RELATED"/>
    <property type="match status" value="1"/>
</dbReference>
<dbReference type="AlphaFoldDB" id="A0A4V2UTW9"/>
<feature type="transmembrane region" description="Helical" evidence="2">
    <location>
        <begin position="165"/>
        <end position="185"/>
    </location>
</feature>
<evidence type="ECO:0000256" key="2">
    <source>
        <dbReference type="SAM" id="Phobius"/>
    </source>
</evidence>
<feature type="transmembrane region" description="Helical" evidence="2">
    <location>
        <begin position="232"/>
        <end position="250"/>
    </location>
</feature>
<feature type="transmembrane region" description="Helical" evidence="2">
    <location>
        <begin position="80"/>
        <end position="96"/>
    </location>
</feature>
<dbReference type="OrthoDB" id="9763774at2"/>
<dbReference type="InterPro" id="IPR001932">
    <property type="entry name" value="PPM-type_phosphatase-like_dom"/>
</dbReference>
<feature type="transmembrane region" description="Helical" evidence="2">
    <location>
        <begin position="131"/>
        <end position="153"/>
    </location>
</feature>
<dbReference type="InterPro" id="IPR045768">
    <property type="entry name" value="SpoIIE_N"/>
</dbReference>
<feature type="transmembrane region" description="Helical" evidence="2">
    <location>
        <begin position="256"/>
        <end position="274"/>
    </location>
</feature>
<dbReference type="PANTHER" id="PTHR43156:SF2">
    <property type="entry name" value="STAGE II SPORULATION PROTEIN E"/>
    <property type="match status" value="1"/>
</dbReference>
<dbReference type="EMBL" id="SMAE01000009">
    <property type="protein sequence ID" value="TCS88020.1"/>
    <property type="molecule type" value="Genomic_DNA"/>
</dbReference>
<accession>A0A4V2UTW9</accession>
<organism evidence="4 5">
    <name type="scientific">Keratinibaculum paraultunense</name>
    <dbReference type="NCBI Taxonomy" id="1278232"/>
    <lineage>
        <taxon>Bacteria</taxon>
        <taxon>Bacillati</taxon>
        <taxon>Bacillota</taxon>
        <taxon>Tissierellia</taxon>
        <taxon>Tissierellales</taxon>
        <taxon>Tepidimicrobiaceae</taxon>
        <taxon>Keratinibaculum</taxon>
    </lineage>
</organism>
<dbReference type="InterPro" id="IPR052016">
    <property type="entry name" value="Bact_Sigma-Reg"/>
</dbReference>
<dbReference type="PROSITE" id="PS51746">
    <property type="entry name" value="PPM_2"/>
    <property type="match status" value="1"/>
</dbReference>
<dbReference type="RefSeq" id="WP_158280030.1">
    <property type="nucleotide sequence ID" value="NZ_CP068564.1"/>
</dbReference>
<feature type="transmembrane region" description="Helical" evidence="2">
    <location>
        <begin position="103"/>
        <end position="125"/>
    </location>
</feature>
<feature type="transmembrane region" description="Helical" evidence="2">
    <location>
        <begin position="286"/>
        <end position="304"/>
    </location>
</feature>
<keyword evidence="2" id="KW-0812">Transmembrane</keyword>
<dbReference type="SUPFAM" id="SSF81606">
    <property type="entry name" value="PP2C-like"/>
    <property type="match status" value="1"/>
</dbReference>
<gene>
    <name evidence="4" type="ORF">EDD65_10962</name>
</gene>
<dbReference type="GO" id="GO:0004722">
    <property type="term" value="F:protein serine/threonine phosphatase activity"/>
    <property type="evidence" value="ECO:0007669"/>
    <property type="project" value="InterPro"/>
</dbReference>
<dbReference type="InterPro" id="IPR036457">
    <property type="entry name" value="PPM-type-like_dom_sf"/>
</dbReference>
<feature type="transmembrane region" description="Helical" evidence="2">
    <location>
        <begin position="20"/>
        <end position="39"/>
    </location>
</feature>
<dbReference type="InterPro" id="IPR014221">
    <property type="entry name" value="SpoII_E"/>
</dbReference>
<evidence type="ECO:0000313" key="5">
    <source>
        <dbReference type="Proteomes" id="UP000294567"/>
    </source>
</evidence>
<name>A0A4V2UTW9_9FIRM</name>
<dbReference type="NCBIfam" id="TIGR02865">
    <property type="entry name" value="spore_II_E"/>
    <property type="match status" value="1"/>
</dbReference>
<dbReference type="SMART" id="SM00331">
    <property type="entry name" value="PP2C_SIG"/>
    <property type="match status" value="1"/>
</dbReference>
<dbReference type="Gene3D" id="3.60.40.10">
    <property type="entry name" value="PPM-type phosphatase domain"/>
    <property type="match status" value="1"/>
</dbReference>
<comment type="caution">
    <text evidence="4">The sequence shown here is derived from an EMBL/GenBank/DDBJ whole genome shotgun (WGS) entry which is preliminary data.</text>
</comment>
<keyword evidence="5" id="KW-1185">Reference proteome</keyword>
<feature type="transmembrane region" description="Helical" evidence="2">
    <location>
        <begin position="197"/>
        <end position="225"/>
    </location>
</feature>
<sequence>MLKTEFVLSKQKKINNLFDFDSQQVLCMILAFFIGRANILDKLTPFGISFISAYIIIGKLNIFVLISTILGIFTFHGLKGMDYFIVIIVISLLFNNSNRLKNLSIIGSSIVSSILFTMVKFAFVIVFKPMFIYDIFTILFEGVVVFALTYIFCHTLSMESSEIRYSSENLICGIITLSLTLTGMQNMSIAGLSVKRILSVLIILYLGFSEGAFIGGAAGISLGLISHISQPEMPFILSIYGLAGMLTGLFKDLGKIGSSLGFLLGNCIISFYINGYGTSFIKPWELGISVILFLLLYNVLNNYFSGYMEVALGRMKERSYSQRKDEITINRLKEISKVFGELSATFKGAAKYEKKFDAEKIYKLIDDIANSLCANCGMRKFCWEEDFHTTYNLIYNTISLMEGNKCITEDNLPPSIRDYCINKDEVIEIMKTHFNIFEANALWEKKLLENRELVSEQLKEVSNIIEKTINDIYTKPIFKEDMEEEIYASLKNKKVDVKNVIVIELDKNKLEIYVDVDKSYKGKNSQENIERIVTDTVDIPLKVEFILDLPKNEGKRFKLIRRNRYSALTEVVTIANDYNNISGDNYTFGEGDNNYFVALSDGMGIGKRANNESNIAIELLESFLEAKFDKKLTLKTINSILMLKSNDEIFTTFDISLLDLYSGKLQAIKMGAPATFIKRNNEVKIINSQSLPVGILKDIDFNIYEEYLEDGDIIIMMSDGVLEANRNIENVEQWMKDIIKNINSINPKVIADTILEIAKKVSKNQIRDDMTILVTKVWKNR</sequence>
<feature type="domain" description="PPM-type phosphatase" evidence="3">
    <location>
        <begin position="565"/>
        <end position="777"/>
    </location>
</feature>
<proteinExistence type="predicted"/>
<keyword evidence="2" id="KW-0472">Membrane</keyword>
<dbReference type="Pfam" id="PF19732">
    <property type="entry name" value="SpoIIE_N"/>
    <property type="match status" value="1"/>
</dbReference>
<protein>
    <submittedName>
        <fullName evidence="4">Stage II sporulation protein E</fullName>
    </submittedName>
</protein>
<reference evidence="4 5" key="1">
    <citation type="submission" date="2019-03" db="EMBL/GenBank/DDBJ databases">
        <title>Genomic Encyclopedia of Type Strains, Phase IV (KMG-IV): sequencing the most valuable type-strain genomes for metagenomic binning, comparative biology and taxonomic classification.</title>
        <authorList>
            <person name="Goeker M."/>
        </authorList>
    </citation>
    <scope>NUCLEOTIDE SEQUENCE [LARGE SCALE GENOMIC DNA]</scope>
    <source>
        <strain evidence="4 5">DSM 26752</strain>
    </source>
</reference>
<dbReference type="Pfam" id="PF07228">
    <property type="entry name" value="SpoIIE"/>
    <property type="match status" value="1"/>
</dbReference>
<dbReference type="Proteomes" id="UP000294567">
    <property type="component" value="Unassembled WGS sequence"/>
</dbReference>
<evidence type="ECO:0000313" key="4">
    <source>
        <dbReference type="EMBL" id="TCS88020.1"/>
    </source>
</evidence>
<keyword evidence="1" id="KW-0378">Hydrolase</keyword>
<feature type="transmembrane region" description="Helical" evidence="2">
    <location>
        <begin position="51"/>
        <end position="74"/>
    </location>
</feature>
<evidence type="ECO:0000259" key="3">
    <source>
        <dbReference type="PROSITE" id="PS51746"/>
    </source>
</evidence>